<dbReference type="PANTHER" id="PTHR43425">
    <property type="entry name" value="OXYGEN-INSENSITIVE NADPH NITROREDUCTASE"/>
    <property type="match status" value="1"/>
</dbReference>
<protein>
    <submittedName>
        <fullName evidence="7">NADPH-dependent oxidoreductase</fullName>
    </submittedName>
</protein>
<dbReference type="SUPFAM" id="SSF55469">
    <property type="entry name" value="FMN-dependent nitroreductase-like"/>
    <property type="match status" value="1"/>
</dbReference>
<name>A0A556AG86_9BURK</name>
<dbReference type="RefSeq" id="WP_143949625.1">
    <property type="nucleotide sequence ID" value="NZ_BAABMB010000001.1"/>
</dbReference>
<keyword evidence="8" id="KW-1185">Reference proteome</keyword>
<dbReference type="GO" id="GO:0016491">
    <property type="term" value="F:oxidoreductase activity"/>
    <property type="evidence" value="ECO:0007669"/>
    <property type="project" value="UniProtKB-UniRule"/>
</dbReference>
<dbReference type="EMBL" id="VLTJ01000032">
    <property type="protein sequence ID" value="TSH91899.1"/>
    <property type="molecule type" value="Genomic_DNA"/>
</dbReference>
<dbReference type="PIRSF" id="PIRSF005426">
    <property type="entry name" value="Frp"/>
    <property type="match status" value="1"/>
</dbReference>
<keyword evidence="5" id="KW-0521">NADP</keyword>
<accession>A0A556AG86</accession>
<keyword evidence="2 5" id="KW-0285">Flavoprotein</keyword>
<evidence type="ECO:0000256" key="4">
    <source>
        <dbReference type="ARBA" id="ARBA00023002"/>
    </source>
</evidence>
<keyword evidence="3 5" id="KW-0288">FMN</keyword>
<evidence type="ECO:0000313" key="7">
    <source>
        <dbReference type="EMBL" id="TSH91899.1"/>
    </source>
</evidence>
<comment type="caution">
    <text evidence="7">The sequence shown here is derived from an EMBL/GenBank/DDBJ whole genome shotgun (WGS) entry which is preliminary data.</text>
</comment>
<evidence type="ECO:0000256" key="5">
    <source>
        <dbReference type="PIRNR" id="PIRNR005426"/>
    </source>
</evidence>
<dbReference type="OrthoDB" id="3181400at2"/>
<proteinExistence type="inferred from homology"/>
<evidence type="ECO:0000313" key="8">
    <source>
        <dbReference type="Proteomes" id="UP000318405"/>
    </source>
</evidence>
<dbReference type="CDD" id="cd02146">
    <property type="entry name" value="NfsA-like"/>
    <property type="match status" value="1"/>
</dbReference>
<dbReference type="AlphaFoldDB" id="A0A556AG86"/>
<keyword evidence="4 5" id="KW-0560">Oxidoreductase</keyword>
<reference evidence="7 8" key="1">
    <citation type="submission" date="2019-07" db="EMBL/GenBank/DDBJ databases">
        <title>Qingshengfaniella alkalisoli gen. nov., sp. nov., isolated from saline soil.</title>
        <authorList>
            <person name="Xu L."/>
            <person name="Huang X.-X."/>
            <person name="Sun J.-Q."/>
        </authorList>
    </citation>
    <scope>NUCLEOTIDE SEQUENCE [LARGE SCALE GENOMIC DNA]</scope>
    <source>
        <strain evidence="7 8">DSM 27279</strain>
    </source>
</reference>
<dbReference type="PANTHER" id="PTHR43425:SF2">
    <property type="entry name" value="OXYGEN-INSENSITIVE NADPH NITROREDUCTASE"/>
    <property type="match status" value="1"/>
</dbReference>
<sequence>MTDHSADPDTVLFQRYRDPGFARPAQWNATLDVLMAHRSVRRFTDAPVSDETLATLVAAAQSASTSSNLQLWSVVAVRDPARKARLAGFCGNQRHIVEAPLFLVWLADFARLRQLAEDHGKPLDGQDFLEAGVLGCVDAALAAQNAVVAAESLGLGTVYIGAIRNRPEDVVHELALPRYAMPVFGMCVGRPDPSLSFDVKPRLPQRAVLHHETYDLPAQREEVARYEERVNAFYGEQAMAESWVARVLARMASGQSLTGRHRLREAWHNQGYELK</sequence>
<evidence type="ECO:0000256" key="2">
    <source>
        <dbReference type="ARBA" id="ARBA00022630"/>
    </source>
</evidence>
<dbReference type="Gene3D" id="3.40.109.10">
    <property type="entry name" value="NADH Oxidase"/>
    <property type="match status" value="1"/>
</dbReference>
<comment type="similarity">
    <text evidence="1 5">Belongs to the flavin oxidoreductase frp family.</text>
</comment>
<dbReference type="InterPro" id="IPR016446">
    <property type="entry name" value="Flavin_OxRdtase_Frp"/>
</dbReference>
<organism evidence="7 8">
    <name type="scientific">Verticiella sediminum</name>
    <dbReference type="NCBI Taxonomy" id="1247510"/>
    <lineage>
        <taxon>Bacteria</taxon>
        <taxon>Pseudomonadati</taxon>
        <taxon>Pseudomonadota</taxon>
        <taxon>Betaproteobacteria</taxon>
        <taxon>Burkholderiales</taxon>
        <taxon>Alcaligenaceae</taxon>
        <taxon>Verticiella</taxon>
    </lineage>
</organism>
<dbReference type="InterPro" id="IPR029479">
    <property type="entry name" value="Nitroreductase"/>
</dbReference>
<dbReference type="Pfam" id="PF00881">
    <property type="entry name" value="Nitroreductase"/>
    <property type="match status" value="1"/>
</dbReference>
<feature type="domain" description="Nitroreductase" evidence="6">
    <location>
        <begin position="35"/>
        <end position="190"/>
    </location>
</feature>
<evidence type="ECO:0000256" key="3">
    <source>
        <dbReference type="ARBA" id="ARBA00022643"/>
    </source>
</evidence>
<gene>
    <name evidence="7" type="ORF">FOZ76_17730</name>
</gene>
<evidence type="ECO:0000259" key="6">
    <source>
        <dbReference type="Pfam" id="PF00881"/>
    </source>
</evidence>
<dbReference type="Proteomes" id="UP000318405">
    <property type="component" value="Unassembled WGS sequence"/>
</dbReference>
<evidence type="ECO:0000256" key="1">
    <source>
        <dbReference type="ARBA" id="ARBA00008366"/>
    </source>
</evidence>
<dbReference type="InterPro" id="IPR000415">
    <property type="entry name" value="Nitroreductase-like"/>
</dbReference>